<reference evidence="4 5" key="2">
    <citation type="submission" date="2018-01" db="EMBL/GenBank/DDBJ databases">
        <title>Genomic study of Klebsiella pneumoniae.</title>
        <authorList>
            <person name="Yang Y."/>
            <person name="Bicalho R."/>
        </authorList>
    </citation>
    <scope>NUCLEOTIDE SEQUENCE [LARGE SCALE GENOMIC DNA]</scope>
    <source>
        <strain evidence="4 5">A5</strain>
    </source>
</reference>
<evidence type="ECO:0000256" key="2">
    <source>
        <dbReference type="SAM" id="SignalP"/>
    </source>
</evidence>
<name>A0A2N5A6G1_KLEVA</name>
<evidence type="ECO:0000259" key="3">
    <source>
        <dbReference type="Pfam" id="PF07732"/>
    </source>
</evidence>
<comment type="caution">
    <text evidence="4">The sequence shown here is derived from an EMBL/GenBank/DDBJ whole genome shotgun (WGS) entry which is preliminary data.</text>
</comment>
<feature type="domain" description="Plastocyanin-like" evidence="3">
    <location>
        <begin position="52"/>
        <end position="160"/>
    </location>
</feature>
<dbReference type="InterPro" id="IPR019546">
    <property type="entry name" value="TAT_signal_bac_arc"/>
</dbReference>
<dbReference type="EMBL" id="PICB01002477">
    <property type="protein sequence ID" value="PLP38673.1"/>
    <property type="molecule type" value="Genomic_DNA"/>
</dbReference>
<feature type="non-terminal residue" evidence="4">
    <location>
        <position position="160"/>
    </location>
</feature>
<gene>
    <name evidence="4" type="ORF">CWM98_32145</name>
</gene>
<sequence length="160" mass="17362">MSLSRRQFIKASGVALCAGAAPLKAHAAGQQLALPVPPLLESRRGQPLFLTLQRSHWSFTPGTRAPVWGINGRYMGPTIRVWSGDDVKLIYSNRLTENVAMTIRGLQVPGPLIGGAARMMSPNADWAPVLPIRQSAATLWYQANTPNRMAKQVYNGLAGM</sequence>
<accession>A0A2N5A6G1</accession>
<evidence type="ECO:0000256" key="1">
    <source>
        <dbReference type="ARBA" id="ARBA00022729"/>
    </source>
</evidence>
<dbReference type="Proteomes" id="UP000234473">
    <property type="component" value="Unassembled WGS sequence"/>
</dbReference>
<feature type="signal peptide" evidence="2">
    <location>
        <begin position="1"/>
        <end position="27"/>
    </location>
</feature>
<keyword evidence="1 2" id="KW-0732">Signal</keyword>
<dbReference type="AlphaFoldDB" id="A0A2N5A6G1"/>
<feature type="chain" id="PRO_5014950341" evidence="2">
    <location>
        <begin position="28"/>
        <end position="160"/>
    </location>
</feature>
<evidence type="ECO:0000313" key="5">
    <source>
        <dbReference type="Proteomes" id="UP000234473"/>
    </source>
</evidence>
<dbReference type="Gene3D" id="2.60.40.420">
    <property type="entry name" value="Cupredoxins - blue copper proteins"/>
    <property type="match status" value="1"/>
</dbReference>
<protein>
    <submittedName>
        <fullName evidence="4">Cell division protein FtsP</fullName>
    </submittedName>
</protein>
<dbReference type="NCBIfam" id="TIGR01409">
    <property type="entry name" value="TAT_signal_seq"/>
    <property type="match status" value="1"/>
</dbReference>
<dbReference type="GO" id="GO:0005507">
    <property type="term" value="F:copper ion binding"/>
    <property type="evidence" value="ECO:0007669"/>
    <property type="project" value="InterPro"/>
</dbReference>
<proteinExistence type="predicted"/>
<keyword evidence="4" id="KW-0132">Cell division</keyword>
<dbReference type="Pfam" id="PF07732">
    <property type="entry name" value="Cu-oxidase_3"/>
    <property type="match status" value="1"/>
</dbReference>
<dbReference type="InterPro" id="IPR008972">
    <property type="entry name" value="Cupredoxin"/>
</dbReference>
<dbReference type="PROSITE" id="PS51318">
    <property type="entry name" value="TAT"/>
    <property type="match status" value="1"/>
</dbReference>
<dbReference type="SUPFAM" id="SSF49503">
    <property type="entry name" value="Cupredoxins"/>
    <property type="match status" value="1"/>
</dbReference>
<evidence type="ECO:0000313" key="4">
    <source>
        <dbReference type="EMBL" id="PLP38673.1"/>
    </source>
</evidence>
<dbReference type="InterPro" id="IPR006311">
    <property type="entry name" value="TAT_signal"/>
</dbReference>
<reference evidence="4 5" key="1">
    <citation type="submission" date="2017-11" db="EMBL/GenBank/DDBJ databases">
        <authorList>
            <person name="Han C.G."/>
        </authorList>
    </citation>
    <scope>NUCLEOTIDE SEQUENCE [LARGE SCALE GENOMIC DNA]</scope>
    <source>
        <strain evidence="4 5">A5</strain>
    </source>
</reference>
<keyword evidence="4" id="KW-0131">Cell cycle</keyword>
<dbReference type="InterPro" id="IPR011707">
    <property type="entry name" value="Cu-oxidase-like_N"/>
</dbReference>
<organism evidence="4 5">
    <name type="scientific">Klebsiella variicola</name>
    <dbReference type="NCBI Taxonomy" id="244366"/>
    <lineage>
        <taxon>Bacteria</taxon>
        <taxon>Pseudomonadati</taxon>
        <taxon>Pseudomonadota</taxon>
        <taxon>Gammaproteobacteria</taxon>
        <taxon>Enterobacterales</taxon>
        <taxon>Enterobacteriaceae</taxon>
        <taxon>Klebsiella/Raoultella group</taxon>
        <taxon>Klebsiella</taxon>
        <taxon>Klebsiella pneumoniae complex</taxon>
    </lineage>
</organism>
<dbReference type="GO" id="GO:0051301">
    <property type="term" value="P:cell division"/>
    <property type="evidence" value="ECO:0007669"/>
    <property type="project" value="UniProtKB-KW"/>
</dbReference>